<evidence type="ECO:0000313" key="1">
    <source>
        <dbReference type="EMBL" id="ESA11290.1"/>
    </source>
</evidence>
<dbReference type="AlphaFoldDB" id="U9TT44"/>
<accession>U9TT44</accession>
<protein>
    <submittedName>
        <fullName evidence="1">Uncharacterized protein</fullName>
    </submittedName>
</protein>
<sequence length="94" mass="11079">MFSINDRILGRINNVMKLCLLIFANAGAVRFSNALIKYVTENLNCYQYYKNMLRNLFSISNNDFGEKFSFEIICYVLRNVRLKSIRKSPHFNLN</sequence>
<organism evidence="1">
    <name type="scientific">Rhizophagus irregularis (strain DAOM 181602 / DAOM 197198 / MUCL 43194)</name>
    <name type="common">Arbuscular mycorrhizal fungus</name>
    <name type="synonym">Glomus intraradices</name>
    <dbReference type="NCBI Taxonomy" id="747089"/>
    <lineage>
        <taxon>Eukaryota</taxon>
        <taxon>Fungi</taxon>
        <taxon>Fungi incertae sedis</taxon>
        <taxon>Mucoromycota</taxon>
        <taxon>Glomeromycotina</taxon>
        <taxon>Glomeromycetes</taxon>
        <taxon>Glomerales</taxon>
        <taxon>Glomeraceae</taxon>
        <taxon>Rhizophagus</taxon>
    </lineage>
</organism>
<dbReference type="HOGENOM" id="CLU_2387298_0_0_1"/>
<name>U9TT44_RHIID</name>
<proteinExistence type="predicted"/>
<gene>
    <name evidence="1" type="ORF">GLOINDRAFT_28456</name>
</gene>
<reference evidence="1" key="1">
    <citation type="submission" date="2013-07" db="EMBL/GenBank/DDBJ databases">
        <title>The genome of an arbuscular mycorrhizal fungus provides insights into the evolution of the oldest plant symbiosis.</title>
        <authorList>
            <consortium name="DOE Joint Genome Institute"/>
            <person name="Tisserant E."/>
            <person name="Malbreil M."/>
            <person name="Kuo A."/>
            <person name="Kohler A."/>
            <person name="Symeonidi A."/>
            <person name="Balestrini R."/>
            <person name="Charron P."/>
            <person name="Duensing N."/>
            <person name="Frei-dit-Frey N."/>
            <person name="Gianinazzi-Pearson V."/>
            <person name="Gilbert B."/>
            <person name="Handa Y."/>
            <person name="Hijri M."/>
            <person name="Kaul R."/>
            <person name="Kawaguchi M."/>
            <person name="Krajinski F."/>
            <person name="Lammers P."/>
            <person name="Lapierre D."/>
            <person name="Masclaux F.G."/>
            <person name="Murat C."/>
            <person name="Morin E."/>
            <person name="Ndikumana S."/>
            <person name="Pagni M."/>
            <person name="Petitpierre D."/>
            <person name="Requena N."/>
            <person name="Rosikiewicz P."/>
            <person name="Riley R."/>
            <person name="Saito K."/>
            <person name="San Clemente H."/>
            <person name="Shapiro H."/>
            <person name="van Tuinen D."/>
            <person name="Becard G."/>
            <person name="Bonfante P."/>
            <person name="Paszkowski U."/>
            <person name="Shachar-Hill Y."/>
            <person name="Young J.P."/>
            <person name="Sanders I.R."/>
            <person name="Henrissat B."/>
            <person name="Rensing S.A."/>
            <person name="Grigoriev I.V."/>
            <person name="Corradi N."/>
            <person name="Roux C."/>
            <person name="Martin F."/>
        </authorList>
    </citation>
    <scope>NUCLEOTIDE SEQUENCE</scope>
    <source>
        <strain evidence="1">DAOM 197198</strain>
    </source>
</reference>
<dbReference type="EMBL" id="KI286170">
    <property type="protein sequence ID" value="ESA11290.1"/>
    <property type="molecule type" value="Genomic_DNA"/>
</dbReference>